<proteinExistence type="predicted"/>
<organism evidence="2 3">
    <name type="scientific">Devosia nitrariae</name>
    <dbReference type="NCBI Taxonomy" id="2071872"/>
    <lineage>
        <taxon>Bacteria</taxon>
        <taxon>Pseudomonadati</taxon>
        <taxon>Pseudomonadota</taxon>
        <taxon>Alphaproteobacteria</taxon>
        <taxon>Hyphomicrobiales</taxon>
        <taxon>Devosiaceae</taxon>
        <taxon>Devosia</taxon>
    </lineage>
</organism>
<evidence type="ECO:0008006" key="4">
    <source>
        <dbReference type="Google" id="ProtNLM"/>
    </source>
</evidence>
<reference evidence="3" key="1">
    <citation type="journal article" date="2019" name="Int. J. Syst. Evol. Microbiol.">
        <title>The Global Catalogue of Microorganisms (GCM) 10K type strain sequencing project: providing services to taxonomists for standard genome sequencing and annotation.</title>
        <authorList>
            <consortium name="The Broad Institute Genomics Platform"/>
            <consortium name="The Broad Institute Genome Sequencing Center for Infectious Disease"/>
            <person name="Wu L."/>
            <person name="Ma J."/>
        </authorList>
    </citation>
    <scope>NUCLEOTIDE SEQUENCE [LARGE SCALE GENOMIC DNA]</scope>
    <source>
        <strain evidence="3">NBRC 112416</strain>
    </source>
</reference>
<dbReference type="Proteomes" id="UP001156691">
    <property type="component" value="Unassembled WGS sequence"/>
</dbReference>
<dbReference type="EMBL" id="BSNS01000015">
    <property type="protein sequence ID" value="GLQ56041.1"/>
    <property type="molecule type" value="Genomic_DNA"/>
</dbReference>
<keyword evidence="3" id="KW-1185">Reference proteome</keyword>
<dbReference type="RefSeq" id="WP_284341455.1">
    <property type="nucleotide sequence ID" value="NZ_BSNS01000015.1"/>
</dbReference>
<evidence type="ECO:0000313" key="2">
    <source>
        <dbReference type="EMBL" id="GLQ56041.1"/>
    </source>
</evidence>
<keyword evidence="1" id="KW-0812">Transmembrane</keyword>
<keyword evidence="1" id="KW-1133">Transmembrane helix</keyword>
<dbReference type="InterPro" id="IPR022584">
    <property type="entry name" value="DUF2937"/>
</dbReference>
<gene>
    <name evidence="2" type="ORF">GCM10010862_33000</name>
</gene>
<sequence length="169" mass="18626">MRRAVSIAGGLALATALSQFPEYAQQYTQRLGGAVDELRVIVEDFDRAATEGGFDRNEALARYGASTDTFLAGRGESMGRTFVRYERLSAALDEIDNADALERLRNLPLYLDTDIGARTLEAYKPAVPVTPEGFLYAFSGLVLGYLVTSGLFRLVTLPFSRRRGRAVHR</sequence>
<dbReference type="Pfam" id="PF11157">
    <property type="entry name" value="DUF2937"/>
    <property type="match status" value="1"/>
</dbReference>
<name>A0ABQ5W8T1_9HYPH</name>
<accession>A0ABQ5W8T1</accession>
<evidence type="ECO:0000256" key="1">
    <source>
        <dbReference type="SAM" id="Phobius"/>
    </source>
</evidence>
<evidence type="ECO:0000313" key="3">
    <source>
        <dbReference type="Proteomes" id="UP001156691"/>
    </source>
</evidence>
<protein>
    <recommendedName>
        <fullName evidence="4">DUF2937 family protein</fullName>
    </recommendedName>
</protein>
<feature type="transmembrane region" description="Helical" evidence="1">
    <location>
        <begin position="134"/>
        <end position="155"/>
    </location>
</feature>
<keyword evidence="1" id="KW-0472">Membrane</keyword>
<comment type="caution">
    <text evidence="2">The sequence shown here is derived from an EMBL/GenBank/DDBJ whole genome shotgun (WGS) entry which is preliminary data.</text>
</comment>